<name>A0A8H5F2H1_9AGAR</name>
<dbReference type="EMBL" id="JAACJJ010000028">
    <property type="protein sequence ID" value="KAF5321162.1"/>
    <property type="molecule type" value="Genomic_DNA"/>
</dbReference>
<evidence type="ECO:0000256" key="4">
    <source>
        <dbReference type="SAM" id="MobiDB-lite"/>
    </source>
</evidence>
<dbReference type="AlphaFoldDB" id="A0A8H5F2H1"/>
<keyword evidence="2" id="KW-0863">Zinc-finger</keyword>
<feature type="region of interest" description="Disordered" evidence="4">
    <location>
        <begin position="260"/>
        <end position="287"/>
    </location>
</feature>
<feature type="region of interest" description="Disordered" evidence="4">
    <location>
        <begin position="125"/>
        <end position="155"/>
    </location>
</feature>
<evidence type="ECO:0000313" key="6">
    <source>
        <dbReference type="EMBL" id="KAF5321162.1"/>
    </source>
</evidence>
<dbReference type="InterPro" id="IPR043145">
    <property type="entry name" value="Znf_ZZ_sf"/>
</dbReference>
<evidence type="ECO:0000259" key="5">
    <source>
        <dbReference type="Pfam" id="PF00569"/>
    </source>
</evidence>
<evidence type="ECO:0000313" key="7">
    <source>
        <dbReference type="Proteomes" id="UP000567179"/>
    </source>
</evidence>
<dbReference type="SUPFAM" id="SSF57850">
    <property type="entry name" value="RING/U-box"/>
    <property type="match status" value="1"/>
</dbReference>
<sequence>MSSITSVFEEIRNQIKLCHNCMDTYRKQRPIAKLYKAREWKEKLMRFVSTFDNLRTRLFQTIGLQTASNVGQIVSDMERILSLLFASQDAKEKEDMKRISTASGETLTSSPDTLRSLLASTGVASIADKTPEQSTNSEEEGEKNSTPPKPDAKKVASVSIEMQVAELLEDLRTSVDTLCEKNLEYFDKILIFYTDQLRKSIDDSANRVILSLSGPYDRLQHTDLRDLWKEMKWIFCVETRIFGLALYEYYQDRYAHPCGTTNGPDEEAPIDGTGTPNKDQSSSDSKLHPDAWTLPYLASFTTPMAAIDDDNSGFVRISEANKFTSRIPEGWTLPQYCAYLVEGRYRENAIYRHRIILLRNNMHEMHAQLIPGNRFAAASVMATVCDDVIDKITLHPRSEAKTVSTIPELHHLVENKILQQDEEIRKALKLFEYKLDQTMVDMLFRGQALEQVHKPPFFFYREKLNEAAWATSIVRPFEILRSMIDERIKELKSQGSTINLVTYHRGIWSWFDLPNIGGMTDEQKQEWEDAVAHDIYWHRGDMSFIADYPLPAFVGDLITRTYPTWEEFSEHNDTSGIPEDHFAIQWSSQRDGWSMIPNYWGFFDLPIARICNKCRHNSGESNTAIYKCLECNDFDLCQECYDKDPTEHEVEGHEFNHTMALVAAFLQESRRIWIYHQNEHELERSHAEMEKVQTPQSSDKSDHDEENELRGMHTSNEEEPCGESKQGASIDAPRPLVDFEKEKLYACCVCRSLVTLESRFFICGEYSCREGYPVCQKCALEQYDNVDKHFWWHSLLPFDKRVLHLRSGPSKAARPQTSALGASEQKAPPQLDLGSGFDTHTDKMHVNATDKEAKVSAVDQTVSGMRLQLHDIVQGTSEGLVKIDAINTRLDSLEFNMNKRLSGIEAMMKRLVGAVTDGTFLDANSSLGQQGRRQLRQNGSYDQQD</sequence>
<reference evidence="6 7" key="1">
    <citation type="journal article" date="2020" name="ISME J.">
        <title>Uncovering the hidden diversity of litter-decomposition mechanisms in mushroom-forming fungi.</title>
        <authorList>
            <person name="Floudas D."/>
            <person name="Bentzer J."/>
            <person name="Ahren D."/>
            <person name="Johansson T."/>
            <person name="Persson P."/>
            <person name="Tunlid A."/>
        </authorList>
    </citation>
    <scope>NUCLEOTIDE SEQUENCE [LARGE SCALE GENOMIC DNA]</scope>
    <source>
        <strain evidence="6 7">CBS 101986</strain>
    </source>
</reference>
<feature type="compositionally biased region" description="Polar residues" evidence="4">
    <location>
        <begin position="274"/>
        <end position="284"/>
    </location>
</feature>
<keyword evidence="1" id="KW-0479">Metal-binding</keyword>
<gene>
    <name evidence="6" type="ORF">D9619_000341</name>
</gene>
<feature type="region of interest" description="Disordered" evidence="4">
    <location>
        <begin position="684"/>
        <end position="729"/>
    </location>
</feature>
<dbReference type="Pfam" id="PF00569">
    <property type="entry name" value="ZZ"/>
    <property type="match status" value="1"/>
</dbReference>
<evidence type="ECO:0000256" key="2">
    <source>
        <dbReference type="ARBA" id="ARBA00022771"/>
    </source>
</evidence>
<dbReference type="Proteomes" id="UP000567179">
    <property type="component" value="Unassembled WGS sequence"/>
</dbReference>
<dbReference type="GO" id="GO:0008270">
    <property type="term" value="F:zinc ion binding"/>
    <property type="evidence" value="ECO:0007669"/>
    <property type="project" value="UniProtKB-KW"/>
</dbReference>
<feature type="region of interest" description="Disordered" evidence="4">
    <location>
        <begin position="925"/>
        <end position="945"/>
    </location>
</feature>
<comment type="caution">
    <text evidence="6">The sequence shown here is derived from an EMBL/GenBank/DDBJ whole genome shotgun (WGS) entry which is preliminary data.</text>
</comment>
<protein>
    <recommendedName>
        <fullName evidence="5">ZZ-type domain-containing protein</fullName>
    </recommendedName>
</protein>
<feature type="domain" description="ZZ-type" evidence="5">
    <location>
        <begin position="610"/>
        <end position="646"/>
    </location>
</feature>
<feature type="compositionally biased region" description="Basic and acidic residues" evidence="4">
    <location>
        <begin position="699"/>
        <end position="711"/>
    </location>
</feature>
<dbReference type="InterPro" id="IPR000433">
    <property type="entry name" value="Znf_ZZ"/>
</dbReference>
<accession>A0A8H5F2H1</accession>
<feature type="region of interest" description="Disordered" evidence="4">
    <location>
        <begin position="807"/>
        <end position="827"/>
    </location>
</feature>
<dbReference type="Gene3D" id="3.30.60.90">
    <property type="match status" value="1"/>
</dbReference>
<evidence type="ECO:0000256" key="1">
    <source>
        <dbReference type="ARBA" id="ARBA00022723"/>
    </source>
</evidence>
<proteinExistence type="predicted"/>
<keyword evidence="7" id="KW-1185">Reference proteome</keyword>
<organism evidence="6 7">
    <name type="scientific">Psilocybe cf. subviscida</name>
    <dbReference type="NCBI Taxonomy" id="2480587"/>
    <lineage>
        <taxon>Eukaryota</taxon>
        <taxon>Fungi</taxon>
        <taxon>Dikarya</taxon>
        <taxon>Basidiomycota</taxon>
        <taxon>Agaricomycotina</taxon>
        <taxon>Agaricomycetes</taxon>
        <taxon>Agaricomycetidae</taxon>
        <taxon>Agaricales</taxon>
        <taxon>Agaricineae</taxon>
        <taxon>Strophariaceae</taxon>
        <taxon>Psilocybe</taxon>
    </lineage>
</organism>
<evidence type="ECO:0000256" key="3">
    <source>
        <dbReference type="ARBA" id="ARBA00022833"/>
    </source>
</evidence>
<dbReference type="OrthoDB" id="3222020at2759"/>
<keyword evidence="3" id="KW-0862">Zinc</keyword>